<dbReference type="SUPFAM" id="SSF52540">
    <property type="entry name" value="P-loop containing nucleoside triphosphate hydrolases"/>
    <property type="match status" value="1"/>
</dbReference>
<sequence length="325" mass="37629">MSIDPTSIESWVFVTGMIRSGTTFLASVLSHPVSVDYIHEPFNGGYTIPEGIALKARYVDKNDHSHAARRYRDHVRHIFTYDIGMSSAKYDDDPLARKVAKRLFGSRGPFYLRLAKANWFRRHALIKDPMAGLTTDFLYREFGVKPVVIVRHPVSLAASLKRLSWFPEVYDFALQPDVIANHLEDDLHLLHTNWEDRLLESMAHWRMLYRVLLDQAEKHGDWIVVTHEELSSHPVRVFRRIYRECGLPWSDGVHKKILSLTTNNGKAYASDGRVQDFKRDSASIFEMRRDSVPLNTRRDIFEITSEIALRIYDRESFKLGDLTPS</sequence>
<keyword evidence="2" id="KW-1185">Reference proteome</keyword>
<comment type="caution">
    <text evidence="1">The sequence shown here is derived from an EMBL/GenBank/DDBJ whole genome shotgun (WGS) entry which is preliminary data.</text>
</comment>
<organism evidence="1 2">
    <name type="scientific">Longibacter salinarum</name>
    <dbReference type="NCBI Taxonomy" id="1850348"/>
    <lineage>
        <taxon>Bacteria</taxon>
        <taxon>Pseudomonadati</taxon>
        <taxon>Rhodothermota</taxon>
        <taxon>Rhodothermia</taxon>
        <taxon>Rhodothermales</taxon>
        <taxon>Salisaetaceae</taxon>
        <taxon>Longibacter</taxon>
    </lineage>
</organism>
<protein>
    <recommendedName>
        <fullName evidence="3">Sulfotransferase family protein</fullName>
    </recommendedName>
</protein>
<accession>A0A2A8CVS5</accession>
<dbReference type="Pfam" id="PF13469">
    <property type="entry name" value="Sulfotransfer_3"/>
    <property type="match status" value="1"/>
</dbReference>
<dbReference type="RefSeq" id="WP_098076211.1">
    <property type="nucleotide sequence ID" value="NZ_PDEQ01000006.1"/>
</dbReference>
<reference evidence="1 2" key="1">
    <citation type="submission" date="2017-10" db="EMBL/GenBank/DDBJ databases">
        <title>Draft genome of Longibacter Salinarum.</title>
        <authorList>
            <person name="Goh K.M."/>
            <person name="Shamsir M.S."/>
            <person name="Lim S.W."/>
        </authorList>
    </citation>
    <scope>NUCLEOTIDE SEQUENCE [LARGE SCALE GENOMIC DNA]</scope>
    <source>
        <strain evidence="1 2">KCTC 52045</strain>
    </source>
</reference>
<dbReference type="Proteomes" id="UP000220102">
    <property type="component" value="Unassembled WGS sequence"/>
</dbReference>
<proteinExistence type="predicted"/>
<dbReference type="AlphaFoldDB" id="A0A2A8CVS5"/>
<evidence type="ECO:0000313" key="2">
    <source>
        <dbReference type="Proteomes" id="UP000220102"/>
    </source>
</evidence>
<name>A0A2A8CVS5_9BACT</name>
<dbReference type="Gene3D" id="3.40.50.300">
    <property type="entry name" value="P-loop containing nucleotide triphosphate hydrolases"/>
    <property type="match status" value="1"/>
</dbReference>
<dbReference type="OrthoDB" id="1431348at2"/>
<evidence type="ECO:0008006" key="3">
    <source>
        <dbReference type="Google" id="ProtNLM"/>
    </source>
</evidence>
<dbReference type="InterPro" id="IPR027417">
    <property type="entry name" value="P-loop_NTPase"/>
</dbReference>
<gene>
    <name evidence="1" type="ORF">CRI94_12475</name>
</gene>
<evidence type="ECO:0000313" key="1">
    <source>
        <dbReference type="EMBL" id="PEN12815.1"/>
    </source>
</evidence>
<dbReference type="EMBL" id="PDEQ01000006">
    <property type="protein sequence ID" value="PEN12815.1"/>
    <property type="molecule type" value="Genomic_DNA"/>
</dbReference>